<reference evidence="3 4" key="1">
    <citation type="submission" date="2020-02" db="EMBL/GenBank/DDBJ databases">
        <authorList>
            <person name="Ma Q."/>
            <person name="Huang Y."/>
            <person name="Song X."/>
            <person name="Pei D."/>
        </authorList>
    </citation>
    <scope>NUCLEOTIDE SEQUENCE [LARGE SCALE GENOMIC DNA]</scope>
    <source>
        <strain evidence="3">Sxm20200214</strain>
        <tissue evidence="3">Leaf</tissue>
    </source>
</reference>
<evidence type="ECO:0000313" key="4">
    <source>
        <dbReference type="Proteomes" id="UP000886595"/>
    </source>
</evidence>
<feature type="region of interest" description="Disordered" evidence="1">
    <location>
        <begin position="311"/>
        <end position="332"/>
    </location>
</feature>
<accession>A0A8X8B3N3</accession>
<protein>
    <recommendedName>
        <fullName evidence="2">Zinc knuckle CX2CX4HX4C domain-containing protein</fullName>
    </recommendedName>
</protein>
<feature type="compositionally biased region" description="Basic and acidic residues" evidence="1">
    <location>
        <begin position="127"/>
        <end position="139"/>
    </location>
</feature>
<keyword evidence="4" id="KW-1185">Reference proteome</keyword>
<dbReference type="OrthoDB" id="852337at2759"/>
<feature type="compositionally biased region" description="Basic and acidic residues" evidence="1">
    <location>
        <begin position="181"/>
        <end position="208"/>
    </location>
</feature>
<feature type="region of interest" description="Disordered" evidence="1">
    <location>
        <begin position="370"/>
        <end position="428"/>
    </location>
</feature>
<proteinExistence type="predicted"/>
<feature type="compositionally biased region" description="Basic residues" evidence="1">
    <location>
        <begin position="401"/>
        <end position="417"/>
    </location>
</feature>
<sequence>MTIRAVGKELGKVEDCVPTRARVRVLLNGLKPLEMVRDILLPSGQTKEVEFAYEKLEKHCFNCFSLTHEKNDCPLLGNNRDESRRRMGISQNNTMTRLDDRRRKYEEKKRERPQDYHYRENSTAYARKSDFPEHREDSRHHSRHHQSYAPVTSEYRRGREDNNSSRRPLIQAPSMSGRTGSRRELPPSEHPSRELETRHNDRVIERTGHGNLRTSSHDSGSKSIQSPGTLPGDLTSTDLKRSLPQREEGNRSGALLSTPLSADKRPAKERLSLPSNGKSLLATQGISTGSSRLQDIEIQYLEETINPILLGSNSRPSGSRPPGVPSSPLDAASPIRTLSEDRRHVSLCLGPLQASSNSDLPIQARLTENPGIITRSAGRKKASSSTQKKRVNNSPIQGVSLKKRRVAKTQNSPKRRTQAIPPNGNGGGLSLSWKHDVQVDILSSSPNIIDTSIILQQKSMFVSFIYGPPRAEDRADFWNKLMEIDHRPILIHLNQTKRKKRGLFRFDRRLKDNPEIKELVDKHWTSLSYESVLSKICRIRRKLMEWTKAQSLNSKELIMETQEKLEEALSKSPPDPLEIGTLTANLEKAYTEEEVFWKQRSRIQWLHSGDRNSKFFHAVTRERRTINKFSVLENSAGQAVFEEEQIVSTITDYYNNLFSAQQTSSLQVLDECLLRCCMELNLR</sequence>
<dbReference type="Proteomes" id="UP000886595">
    <property type="component" value="Unassembled WGS sequence"/>
</dbReference>
<comment type="caution">
    <text evidence="3">The sequence shown here is derived from an EMBL/GenBank/DDBJ whole genome shotgun (WGS) entry which is preliminary data.</text>
</comment>
<evidence type="ECO:0000313" key="3">
    <source>
        <dbReference type="EMBL" id="KAG2320437.1"/>
    </source>
</evidence>
<evidence type="ECO:0000256" key="1">
    <source>
        <dbReference type="SAM" id="MobiDB-lite"/>
    </source>
</evidence>
<feature type="compositionally biased region" description="Basic residues" evidence="1">
    <location>
        <begin position="377"/>
        <end position="391"/>
    </location>
</feature>
<organism evidence="3 4">
    <name type="scientific">Brassica carinata</name>
    <name type="common">Ethiopian mustard</name>
    <name type="synonym">Abyssinian cabbage</name>
    <dbReference type="NCBI Taxonomy" id="52824"/>
    <lineage>
        <taxon>Eukaryota</taxon>
        <taxon>Viridiplantae</taxon>
        <taxon>Streptophyta</taxon>
        <taxon>Embryophyta</taxon>
        <taxon>Tracheophyta</taxon>
        <taxon>Spermatophyta</taxon>
        <taxon>Magnoliopsida</taxon>
        <taxon>eudicotyledons</taxon>
        <taxon>Gunneridae</taxon>
        <taxon>Pentapetalae</taxon>
        <taxon>rosids</taxon>
        <taxon>malvids</taxon>
        <taxon>Brassicales</taxon>
        <taxon>Brassicaceae</taxon>
        <taxon>Brassiceae</taxon>
        <taxon>Brassica</taxon>
    </lineage>
</organism>
<feature type="region of interest" description="Disordered" evidence="1">
    <location>
        <begin position="74"/>
        <end position="283"/>
    </location>
</feature>
<feature type="compositionally biased region" description="Basic and acidic residues" evidence="1">
    <location>
        <begin position="97"/>
        <end position="120"/>
    </location>
</feature>
<feature type="compositionally biased region" description="Basic and acidic residues" evidence="1">
    <location>
        <begin position="238"/>
        <end position="250"/>
    </location>
</feature>
<name>A0A8X8B3N3_BRACI</name>
<dbReference type="InterPro" id="IPR025836">
    <property type="entry name" value="Zn_knuckle_CX2CX4HX4C"/>
</dbReference>
<gene>
    <name evidence="3" type="ORF">Bca52824_013650</name>
</gene>
<feature type="domain" description="Zinc knuckle CX2CX4HX4C" evidence="2">
    <location>
        <begin position="31"/>
        <end position="74"/>
    </location>
</feature>
<feature type="compositionally biased region" description="Basic and acidic residues" evidence="1">
    <location>
        <begin position="262"/>
        <end position="271"/>
    </location>
</feature>
<evidence type="ECO:0000259" key="2">
    <source>
        <dbReference type="Pfam" id="PF14392"/>
    </source>
</evidence>
<dbReference type="AlphaFoldDB" id="A0A8X8B3N3"/>
<dbReference type="EMBL" id="JAAMPC010000003">
    <property type="protein sequence ID" value="KAG2320437.1"/>
    <property type="molecule type" value="Genomic_DNA"/>
</dbReference>
<dbReference type="Pfam" id="PF14392">
    <property type="entry name" value="zf-CCHC_4"/>
    <property type="match status" value="1"/>
</dbReference>
<feature type="compositionally biased region" description="Basic and acidic residues" evidence="1">
    <location>
        <begin position="154"/>
        <end position="164"/>
    </location>
</feature>
<feature type="compositionally biased region" description="Polar residues" evidence="1">
    <location>
        <begin position="273"/>
        <end position="283"/>
    </location>
</feature>